<dbReference type="Gene3D" id="3.50.50.60">
    <property type="entry name" value="FAD/NAD(P)-binding domain"/>
    <property type="match status" value="1"/>
</dbReference>
<dbReference type="SUPFAM" id="SSF54373">
    <property type="entry name" value="FAD-linked reductases, C-terminal domain"/>
    <property type="match status" value="1"/>
</dbReference>
<keyword evidence="8" id="KW-1185">Reference proteome</keyword>
<dbReference type="InterPro" id="IPR036188">
    <property type="entry name" value="FAD/NAD-bd_sf"/>
</dbReference>
<evidence type="ECO:0000313" key="7">
    <source>
        <dbReference type="EMBL" id="SNB52640.1"/>
    </source>
</evidence>
<reference evidence="7 8" key="1">
    <citation type="submission" date="2017-06" db="EMBL/GenBank/DDBJ databases">
        <authorList>
            <person name="Kim H.J."/>
            <person name="Triplett B.A."/>
        </authorList>
    </citation>
    <scope>NUCLEOTIDE SEQUENCE [LARGE SCALE GENOMIC DNA]</scope>
    <source>
        <strain evidence="7 8">B29T1</strain>
    </source>
</reference>
<dbReference type="OrthoDB" id="9785276at2"/>
<dbReference type="Gene3D" id="3.30.560.10">
    <property type="entry name" value="Glucose Oxidase, domain 3"/>
    <property type="match status" value="1"/>
</dbReference>
<gene>
    <name evidence="7" type="ORF">SAMN07250955_101288</name>
</gene>
<dbReference type="Pfam" id="PF05199">
    <property type="entry name" value="GMC_oxred_C"/>
    <property type="match status" value="1"/>
</dbReference>
<evidence type="ECO:0000256" key="4">
    <source>
        <dbReference type="ARBA" id="ARBA00022827"/>
    </source>
</evidence>
<dbReference type="PANTHER" id="PTHR11552:SF147">
    <property type="entry name" value="CHOLINE DEHYDROGENASE, MITOCHONDRIAL"/>
    <property type="match status" value="1"/>
</dbReference>
<comment type="similarity">
    <text evidence="2">Belongs to the GMC oxidoreductase family.</text>
</comment>
<evidence type="ECO:0000256" key="1">
    <source>
        <dbReference type="ARBA" id="ARBA00001974"/>
    </source>
</evidence>
<dbReference type="InterPro" id="IPR007867">
    <property type="entry name" value="GMC_OxRtase_C"/>
</dbReference>
<feature type="binding site" evidence="5">
    <location>
        <begin position="90"/>
        <end position="93"/>
    </location>
    <ligand>
        <name>FAD</name>
        <dbReference type="ChEBI" id="CHEBI:57692"/>
    </ligand>
</feature>
<dbReference type="PANTHER" id="PTHR11552">
    <property type="entry name" value="GLUCOSE-METHANOL-CHOLINE GMC OXIDOREDUCTASE"/>
    <property type="match status" value="1"/>
</dbReference>
<dbReference type="EMBL" id="FYEH01000001">
    <property type="protein sequence ID" value="SNB52640.1"/>
    <property type="molecule type" value="Genomic_DNA"/>
</dbReference>
<feature type="domain" description="Glucose-methanol-choline oxidoreductase N-terminal" evidence="6">
    <location>
        <begin position="260"/>
        <end position="274"/>
    </location>
</feature>
<dbReference type="Proteomes" id="UP000197065">
    <property type="component" value="Unassembled WGS sequence"/>
</dbReference>
<name>A0A212Q034_9PROT</name>
<dbReference type="Pfam" id="PF00732">
    <property type="entry name" value="GMC_oxred_N"/>
    <property type="match status" value="1"/>
</dbReference>
<feature type="binding site" evidence="5">
    <location>
        <position position="224"/>
    </location>
    <ligand>
        <name>FAD</name>
        <dbReference type="ChEBI" id="CHEBI:57692"/>
    </ligand>
</feature>
<accession>A0A212Q034</accession>
<sequence length="533" mass="57746">MAATYDYIVVGSGSAGTVVATRLVEAGHSVLVLEAGKHDRSIMVQAPAGLFKLISTDRALVHETSSQAAAGGRTMFIPTGHTLGGGSSINGMVYIRGQPEDYDTWESLGNKGWAWKDVLPYFVNTENNTRLAGAHHGTKGPLPVTDMPFKHPLAQAFVRAAQQAGFEYNHDFNQPMPRGNVHGQSGVGYYQTTTRGGKRASTVVSHLSRVRGSKKLTLKLRSPVARLIVENERAVGAVCRLPDGTEREYRANAGVVLSAGALVSPKILMLSGIGPADHLRQHGIPVRIDLPGVGKNMQDHIEVHVTGRLRDPISMVGHDKGLKKIRHGLEWLLTKQGLLTSNICESGGFFDTDGDGRPDMQIHVIAGINGDFDRAPLPGHGISLDPGLLRPRSRGEVWLRSANPDDRPIVDPHFLEDPEDVQGLIRGVRVTREIMASPALADLITEELLPGSNVRTDQELEAFIRKYAKTVYHPAGTCRMGRDPLGVVDERLKLHGLDNLWVADTSIMPNLISGNTNAPAIMIGERAADFILN</sequence>
<dbReference type="GO" id="GO:0016614">
    <property type="term" value="F:oxidoreductase activity, acting on CH-OH group of donors"/>
    <property type="evidence" value="ECO:0007669"/>
    <property type="project" value="InterPro"/>
</dbReference>
<protein>
    <submittedName>
        <fullName evidence="7">Choline dehydrogenase</fullName>
    </submittedName>
</protein>
<dbReference type="InterPro" id="IPR012132">
    <property type="entry name" value="GMC_OxRdtase"/>
</dbReference>
<dbReference type="GO" id="GO:0050660">
    <property type="term" value="F:flavin adenine dinucleotide binding"/>
    <property type="evidence" value="ECO:0007669"/>
    <property type="project" value="InterPro"/>
</dbReference>
<dbReference type="AlphaFoldDB" id="A0A212Q034"/>
<evidence type="ECO:0000256" key="5">
    <source>
        <dbReference type="PIRSR" id="PIRSR000137-2"/>
    </source>
</evidence>
<dbReference type="PIRSF" id="PIRSF000137">
    <property type="entry name" value="Alcohol_oxidase"/>
    <property type="match status" value="1"/>
</dbReference>
<dbReference type="SUPFAM" id="SSF51905">
    <property type="entry name" value="FAD/NAD(P)-binding domain"/>
    <property type="match status" value="1"/>
</dbReference>
<evidence type="ECO:0000259" key="6">
    <source>
        <dbReference type="PROSITE" id="PS00624"/>
    </source>
</evidence>
<evidence type="ECO:0000256" key="3">
    <source>
        <dbReference type="ARBA" id="ARBA00022630"/>
    </source>
</evidence>
<organism evidence="7 8">
    <name type="scientific">Arboricoccus pini</name>
    <dbReference type="NCBI Taxonomy" id="1963835"/>
    <lineage>
        <taxon>Bacteria</taxon>
        <taxon>Pseudomonadati</taxon>
        <taxon>Pseudomonadota</taxon>
        <taxon>Alphaproteobacteria</taxon>
        <taxon>Geminicoccales</taxon>
        <taxon>Geminicoccaceae</taxon>
        <taxon>Arboricoccus</taxon>
    </lineage>
</organism>
<comment type="cofactor">
    <cofactor evidence="1 5">
        <name>FAD</name>
        <dbReference type="ChEBI" id="CHEBI:57692"/>
    </cofactor>
</comment>
<keyword evidence="3" id="KW-0285">Flavoprotein</keyword>
<keyword evidence="4 5" id="KW-0274">FAD</keyword>
<dbReference type="InterPro" id="IPR000172">
    <property type="entry name" value="GMC_OxRdtase_N"/>
</dbReference>
<proteinExistence type="inferred from homology"/>
<evidence type="ECO:0000313" key="8">
    <source>
        <dbReference type="Proteomes" id="UP000197065"/>
    </source>
</evidence>
<evidence type="ECO:0000256" key="2">
    <source>
        <dbReference type="ARBA" id="ARBA00010790"/>
    </source>
</evidence>
<dbReference type="PROSITE" id="PS00624">
    <property type="entry name" value="GMC_OXRED_2"/>
    <property type="match status" value="1"/>
</dbReference>
<dbReference type="RefSeq" id="WP_088559598.1">
    <property type="nucleotide sequence ID" value="NZ_FYEH01000001.1"/>
</dbReference>